<comment type="catalytic activity">
    <reaction evidence="1 5 6">
        <text>[protein]-peptidylproline (omega=180) = [protein]-peptidylproline (omega=0)</text>
        <dbReference type="Rhea" id="RHEA:16237"/>
        <dbReference type="Rhea" id="RHEA-COMP:10747"/>
        <dbReference type="Rhea" id="RHEA-COMP:10748"/>
        <dbReference type="ChEBI" id="CHEBI:83833"/>
        <dbReference type="ChEBI" id="CHEBI:83834"/>
        <dbReference type="EC" id="5.2.1.8"/>
    </reaction>
</comment>
<keyword evidence="7" id="KW-0732">Signal</keyword>
<evidence type="ECO:0000256" key="5">
    <source>
        <dbReference type="PROSITE-ProRule" id="PRU00277"/>
    </source>
</evidence>
<dbReference type="InterPro" id="IPR000774">
    <property type="entry name" value="PPIase_FKBP_N"/>
</dbReference>
<feature type="domain" description="PPIase FKBP-type" evidence="8">
    <location>
        <begin position="81"/>
        <end position="166"/>
    </location>
</feature>
<keyword evidence="4 5" id="KW-0413">Isomerase</keyword>
<reference evidence="9 10" key="1">
    <citation type="submission" date="2023-01" db="EMBL/GenBank/DDBJ databases">
        <title>Novel species of the genus Asticcacaulis isolated from rivers.</title>
        <authorList>
            <person name="Lu H."/>
        </authorList>
    </citation>
    <scope>NUCLEOTIDE SEQUENCE [LARGE SCALE GENOMIC DNA]</scope>
    <source>
        <strain evidence="9 10">DXS10W</strain>
    </source>
</reference>
<evidence type="ECO:0000256" key="7">
    <source>
        <dbReference type="SAM" id="SignalP"/>
    </source>
</evidence>
<feature type="chain" id="PRO_5046783734" description="Peptidyl-prolyl cis-trans isomerase" evidence="7">
    <location>
        <begin position="24"/>
        <end position="167"/>
    </location>
</feature>
<evidence type="ECO:0000313" key="9">
    <source>
        <dbReference type="EMBL" id="MDC7692862.1"/>
    </source>
</evidence>
<organism evidence="9 10">
    <name type="scientific">Asticcacaulis currens</name>
    <dbReference type="NCBI Taxonomy" id="2984210"/>
    <lineage>
        <taxon>Bacteria</taxon>
        <taxon>Pseudomonadati</taxon>
        <taxon>Pseudomonadota</taxon>
        <taxon>Alphaproteobacteria</taxon>
        <taxon>Caulobacterales</taxon>
        <taxon>Caulobacteraceae</taxon>
        <taxon>Asticcacaulis</taxon>
    </lineage>
</organism>
<comment type="similarity">
    <text evidence="2 6">Belongs to the FKBP-type PPIase family.</text>
</comment>
<evidence type="ECO:0000256" key="3">
    <source>
        <dbReference type="ARBA" id="ARBA00023110"/>
    </source>
</evidence>
<protein>
    <recommendedName>
        <fullName evidence="6">Peptidyl-prolyl cis-trans isomerase</fullName>
        <ecNumber evidence="6">5.2.1.8</ecNumber>
    </recommendedName>
</protein>
<dbReference type="SUPFAM" id="SSF54534">
    <property type="entry name" value="FKBP-like"/>
    <property type="match status" value="1"/>
</dbReference>
<gene>
    <name evidence="9" type="ORF">PQU94_01060</name>
</gene>
<name>A0ABT5IA12_9CAUL</name>
<dbReference type="RefSeq" id="WP_272739647.1">
    <property type="nucleotide sequence ID" value="NZ_JAQQKW010000001.1"/>
</dbReference>
<comment type="caution">
    <text evidence="9">The sequence shown here is derived from an EMBL/GenBank/DDBJ whole genome shotgun (WGS) entry which is preliminary data.</text>
</comment>
<evidence type="ECO:0000256" key="4">
    <source>
        <dbReference type="ARBA" id="ARBA00023235"/>
    </source>
</evidence>
<dbReference type="PANTHER" id="PTHR43811">
    <property type="entry name" value="FKBP-TYPE PEPTIDYL-PROLYL CIS-TRANS ISOMERASE FKPA"/>
    <property type="match status" value="1"/>
</dbReference>
<dbReference type="Gene3D" id="3.10.50.40">
    <property type="match status" value="1"/>
</dbReference>
<dbReference type="EMBL" id="JAQQKW010000001">
    <property type="protein sequence ID" value="MDC7692862.1"/>
    <property type="molecule type" value="Genomic_DNA"/>
</dbReference>
<evidence type="ECO:0000256" key="1">
    <source>
        <dbReference type="ARBA" id="ARBA00000971"/>
    </source>
</evidence>
<feature type="signal peptide" evidence="7">
    <location>
        <begin position="1"/>
        <end position="23"/>
    </location>
</feature>
<dbReference type="Pfam" id="PF00254">
    <property type="entry name" value="FKBP_C"/>
    <property type="match status" value="1"/>
</dbReference>
<evidence type="ECO:0000256" key="6">
    <source>
        <dbReference type="RuleBase" id="RU003915"/>
    </source>
</evidence>
<evidence type="ECO:0000256" key="2">
    <source>
        <dbReference type="ARBA" id="ARBA00006577"/>
    </source>
</evidence>
<dbReference type="GO" id="GO:0016853">
    <property type="term" value="F:isomerase activity"/>
    <property type="evidence" value="ECO:0007669"/>
    <property type="project" value="UniProtKB-KW"/>
</dbReference>
<dbReference type="PROSITE" id="PS50059">
    <property type="entry name" value="FKBP_PPIASE"/>
    <property type="match status" value="1"/>
</dbReference>
<accession>A0ABT5IA12</accession>
<dbReference type="InterPro" id="IPR046357">
    <property type="entry name" value="PPIase_dom_sf"/>
</dbReference>
<dbReference type="InterPro" id="IPR001179">
    <property type="entry name" value="PPIase_FKBP_dom"/>
</dbReference>
<dbReference type="Pfam" id="PF01346">
    <property type="entry name" value="FKBP_N"/>
    <property type="match status" value="1"/>
</dbReference>
<sequence>MTFNWIRPVCLLLLAATALPLSACNRTDPAAEAASEANIKAGEAFLAEKAKEPGVQKLPKGLLYKVITPAKDPNAPKPSLRDTVKIHYEGRLVDGTVFDSSYDRGVPAAMPLDGLVEAWKIAVPQMKTGETWELYVPAQLGYGETGAGPIPPNSVLVFKIELLGIQP</sequence>
<evidence type="ECO:0000313" key="10">
    <source>
        <dbReference type="Proteomes" id="UP001216595"/>
    </source>
</evidence>
<proteinExistence type="inferred from homology"/>
<dbReference type="PANTHER" id="PTHR43811:SF19">
    <property type="entry name" value="39 KDA FK506-BINDING NUCLEAR PROTEIN"/>
    <property type="match status" value="1"/>
</dbReference>
<dbReference type="EC" id="5.2.1.8" evidence="6"/>
<keyword evidence="3 5" id="KW-0697">Rotamase</keyword>
<keyword evidence="10" id="KW-1185">Reference proteome</keyword>
<dbReference type="Proteomes" id="UP001216595">
    <property type="component" value="Unassembled WGS sequence"/>
</dbReference>
<evidence type="ECO:0000259" key="8">
    <source>
        <dbReference type="PROSITE" id="PS50059"/>
    </source>
</evidence>